<evidence type="ECO:0000313" key="3">
    <source>
        <dbReference type="Proteomes" id="UP000267521"/>
    </source>
</evidence>
<evidence type="ECO:0000256" key="1">
    <source>
        <dbReference type="SAM" id="MobiDB-lite"/>
    </source>
</evidence>
<reference evidence="2 3" key="1">
    <citation type="submission" date="2018-10" db="EMBL/GenBank/DDBJ databases">
        <title>Comamonadaceae CDC group NO-1 genome sequencing and assembly.</title>
        <authorList>
            <person name="Bernier A.-M."/>
            <person name="Bernard K."/>
        </authorList>
    </citation>
    <scope>NUCLEOTIDE SEQUENCE [LARGE SCALE GENOMIC DNA]</scope>
    <source>
        <strain evidence="2 3">NML970147</strain>
    </source>
</reference>
<name>A0A3M6PZ23_9BURK</name>
<dbReference type="AlphaFoldDB" id="A0A3M6PZ23"/>
<comment type="caution">
    <text evidence="2">The sequence shown here is derived from an EMBL/GenBank/DDBJ whole genome shotgun (WGS) entry which is preliminary data.</text>
</comment>
<sequence>MDGQALGPVVGGVAACVLAGVCTFNEKDESNSSEPTPPVPIPEDWKGDTCPAPDWTWSGPDEPGGERGAWISPDKRHSYHADNDHPPPIGPHVDWNDKLGNRRWRIFPDGKIEPK</sequence>
<feature type="region of interest" description="Disordered" evidence="1">
    <location>
        <begin position="25"/>
        <end position="99"/>
    </location>
</feature>
<protein>
    <submittedName>
        <fullName evidence="2">Uncharacterized protein</fullName>
    </submittedName>
</protein>
<dbReference type="Proteomes" id="UP000267521">
    <property type="component" value="Unassembled WGS sequence"/>
</dbReference>
<evidence type="ECO:0000313" key="2">
    <source>
        <dbReference type="EMBL" id="RMW95480.1"/>
    </source>
</evidence>
<organism evidence="2 3">
    <name type="scientific">Allofranklinella schreckenbergeri</name>
    <dbReference type="NCBI Taxonomy" id="1076744"/>
    <lineage>
        <taxon>Bacteria</taxon>
        <taxon>Pseudomonadati</taxon>
        <taxon>Pseudomonadota</taxon>
        <taxon>Betaproteobacteria</taxon>
        <taxon>Burkholderiales</taxon>
        <taxon>Comamonadaceae</taxon>
        <taxon>Allofranklinella</taxon>
    </lineage>
</organism>
<accession>A0A3M6PZ23</accession>
<gene>
    <name evidence="2" type="ORF">EBQ26_11075</name>
</gene>
<proteinExistence type="predicted"/>
<feature type="compositionally biased region" description="Basic and acidic residues" evidence="1">
    <location>
        <begin position="73"/>
        <end position="85"/>
    </location>
</feature>
<dbReference type="EMBL" id="RDQM01000016">
    <property type="protein sequence ID" value="RMW95480.1"/>
    <property type="molecule type" value="Genomic_DNA"/>
</dbReference>